<evidence type="ECO:0008006" key="3">
    <source>
        <dbReference type="Google" id="ProtNLM"/>
    </source>
</evidence>
<dbReference type="EMBL" id="CP114040">
    <property type="protein sequence ID" value="WAS97328.1"/>
    <property type="molecule type" value="Genomic_DNA"/>
</dbReference>
<evidence type="ECO:0000313" key="1">
    <source>
        <dbReference type="EMBL" id="WAS97328.1"/>
    </source>
</evidence>
<sequence>MVVGIRTVTIASSLLLACSTDPPPPHERDEADACAVRVDREIACGPEDDRSMAELTRGQALGECHLARGRDPERDAAELACAQQLDCGAFRRCRHDIAAREQAASVKPVVATALASGTGVSAALRECQTAPWIGDAELTQQCDELLGREVDRLSKTVEAMRDAGDAGGADYPLLEIEECQTLPWLAERQSRDAFVRAVALCDEMAAAPDAATAIAEAKKALTSDYWRRIPSMPPGCFVAFNRLVKIETPWARQRLRQVVDLCHVQAAKQTLATALRTIPFCPPDYEQIVAAVTMFEIDDPEHAALLARMRKRCVKP</sequence>
<dbReference type="RefSeq" id="WP_269039692.1">
    <property type="nucleotide sequence ID" value="NZ_CP114040.1"/>
</dbReference>
<keyword evidence="2" id="KW-1185">Reference proteome</keyword>
<dbReference type="PROSITE" id="PS51257">
    <property type="entry name" value="PROKAR_LIPOPROTEIN"/>
    <property type="match status" value="1"/>
</dbReference>
<proteinExistence type="predicted"/>
<evidence type="ECO:0000313" key="2">
    <source>
        <dbReference type="Proteomes" id="UP001164459"/>
    </source>
</evidence>
<protein>
    <recommendedName>
        <fullName evidence="3">DUF4476 domain-containing protein</fullName>
    </recommendedName>
</protein>
<accession>A0ABY7HDG4</accession>
<reference evidence="1" key="1">
    <citation type="submission" date="2022-11" db="EMBL/GenBank/DDBJ databases">
        <title>Minimal conservation of predation-associated metabolite biosynthetic gene clusters underscores biosynthetic potential of Myxococcota including descriptions for ten novel species: Archangium lansinium sp. nov., Myxococcus landrumus sp. nov., Nannocystis bai.</title>
        <authorList>
            <person name="Ahearne A."/>
            <person name="Stevens C."/>
            <person name="Dowd S."/>
        </authorList>
    </citation>
    <scope>NUCLEOTIDE SEQUENCE</scope>
    <source>
        <strain evidence="1">Fl3</strain>
    </source>
</reference>
<dbReference type="Proteomes" id="UP001164459">
    <property type="component" value="Chromosome"/>
</dbReference>
<organism evidence="1 2">
    <name type="scientific">Nannocystis punicea</name>
    <dbReference type="NCBI Taxonomy" id="2995304"/>
    <lineage>
        <taxon>Bacteria</taxon>
        <taxon>Pseudomonadati</taxon>
        <taxon>Myxococcota</taxon>
        <taxon>Polyangia</taxon>
        <taxon>Nannocystales</taxon>
        <taxon>Nannocystaceae</taxon>
        <taxon>Nannocystis</taxon>
    </lineage>
</organism>
<name>A0ABY7HDG4_9BACT</name>
<gene>
    <name evidence="1" type="ORF">O0S08_14365</name>
</gene>